<dbReference type="Gene3D" id="3.30.1380.10">
    <property type="match status" value="1"/>
</dbReference>
<proteinExistence type="predicted"/>
<accession>A0A6J5SVP3</accession>
<evidence type="ECO:0000259" key="1">
    <source>
        <dbReference type="Pfam" id="PF08291"/>
    </source>
</evidence>
<reference evidence="2" key="1">
    <citation type="submission" date="2020-05" db="EMBL/GenBank/DDBJ databases">
        <authorList>
            <person name="Chiriac C."/>
            <person name="Salcher M."/>
            <person name="Ghai R."/>
            <person name="Kavagutti S V."/>
        </authorList>
    </citation>
    <scope>NUCLEOTIDE SEQUENCE</scope>
</reference>
<feature type="domain" description="Peptidase M15A C-terminal" evidence="1">
    <location>
        <begin position="4"/>
        <end position="115"/>
    </location>
</feature>
<gene>
    <name evidence="2" type="ORF">UFOVP1610_55</name>
</gene>
<sequence>MTEHFTLAELTHTDHREFDNTPNKTELANLKRLAEFLEQVKTVLGGKPIMVNSAFRSKQVNDAVGSKDTSQHRIGCAADLRVPAMTPDEVVKAIIASDLGYDQVIREFDRWTHISIPNVAGAAPRKSKLIIDKLGVRPYV</sequence>
<dbReference type="InterPro" id="IPR013230">
    <property type="entry name" value="Peptidase_M15A_C"/>
</dbReference>
<dbReference type="EMBL" id="LR797471">
    <property type="protein sequence ID" value="CAB4218854.1"/>
    <property type="molecule type" value="Genomic_DNA"/>
</dbReference>
<evidence type="ECO:0000313" key="2">
    <source>
        <dbReference type="EMBL" id="CAB4218854.1"/>
    </source>
</evidence>
<name>A0A6J5SVP3_9CAUD</name>
<protein>
    <submittedName>
        <fullName evidence="2">Peptidase M15A, C-terminal</fullName>
    </submittedName>
</protein>
<dbReference type="SUPFAM" id="SSF55166">
    <property type="entry name" value="Hedgehog/DD-peptidase"/>
    <property type="match status" value="1"/>
</dbReference>
<dbReference type="Pfam" id="PF08291">
    <property type="entry name" value="Peptidase_M15_3"/>
    <property type="match status" value="1"/>
</dbReference>
<dbReference type="InterPro" id="IPR009045">
    <property type="entry name" value="Zn_M74/Hedgehog-like"/>
</dbReference>
<organism evidence="2">
    <name type="scientific">uncultured Caudovirales phage</name>
    <dbReference type="NCBI Taxonomy" id="2100421"/>
    <lineage>
        <taxon>Viruses</taxon>
        <taxon>Duplodnaviria</taxon>
        <taxon>Heunggongvirae</taxon>
        <taxon>Uroviricota</taxon>
        <taxon>Caudoviricetes</taxon>
        <taxon>Peduoviridae</taxon>
        <taxon>Maltschvirus</taxon>
        <taxon>Maltschvirus maltsch</taxon>
    </lineage>
</organism>